<evidence type="ECO:0000256" key="3">
    <source>
        <dbReference type="RuleBase" id="RU000363"/>
    </source>
</evidence>
<evidence type="ECO:0000313" key="5">
    <source>
        <dbReference type="EMBL" id="MTH36057.1"/>
    </source>
</evidence>
<protein>
    <submittedName>
        <fullName evidence="5">SDR family NAD(P)-dependent oxidoreductase</fullName>
    </submittedName>
</protein>
<dbReference type="InterPro" id="IPR020904">
    <property type="entry name" value="Sc_DH/Rdtase_CS"/>
</dbReference>
<feature type="domain" description="Ketoreductase" evidence="4">
    <location>
        <begin position="4"/>
        <end position="176"/>
    </location>
</feature>
<evidence type="ECO:0000256" key="1">
    <source>
        <dbReference type="ARBA" id="ARBA00006484"/>
    </source>
</evidence>
<evidence type="ECO:0000259" key="4">
    <source>
        <dbReference type="SMART" id="SM00822"/>
    </source>
</evidence>
<comment type="caution">
    <text evidence="5">The sequence shown here is derived from an EMBL/GenBank/DDBJ whole genome shotgun (WGS) entry which is preliminary data.</text>
</comment>
<dbReference type="InterPro" id="IPR002347">
    <property type="entry name" value="SDR_fam"/>
</dbReference>
<dbReference type="SMART" id="SM00822">
    <property type="entry name" value="PKS_KR"/>
    <property type="match status" value="1"/>
</dbReference>
<dbReference type="Pfam" id="PF00106">
    <property type="entry name" value="adh_short"/>
    <property type="match status" value="1"/>
</dbReference>
<dbReference type="AlphaFoldDB" id="A0A844HAS5"/>
<dbReference type="GO" id="GO:0016020">
    <property type="term" value="C:membrane"/>
    <property type="evidence" value="ECO:0007669"/>
    <property type="project" value="TreeGrafter"/>
</dbReference>
<dbReference type="PANTHER" id="PTHR44196:SF1">
    <property type="entry name" value="DEHYDROGENASE_REDUCTASE SDR FAMILY MEMBER 7B"/>
    <property type="match status" value="1"/>
</dbReference>
<dbReference type="SUPFAM" id="SSF51735">
    <property type="entry name" value="NAD(P)-binding Rossmann-fold domains"/>
    <property type="match status" value="1"/>
</dbReference>
<organism evidence="5 6">
    <name type="scientific">Paracoccus limosus</name>
    <dbReference type="NCBI Taxonomy" id="913252"/>
    <lineage>
        <taxon>Bacteria</taxon>
        <taxon>Pseudomonadati</taxon>
        <taxon>Pseudomonadota</taxon>
        <taxon>Alphaproteobacteria</taxon>
        <taxon>Rhodobacterales</taxon>
        <taxon>Paracoccaceae</taxon>
        <taxon>Paracoccus</taxon>
    </lineage>
</organism>
<sequence length="260" mass="27330">MSPKTVLITGAGSGIGRALAIEANRRGHRLILVGRRPAPLEDTAAALRDAQILPADVTTPAGRAAIAEKVAETGLDILINNAGIVPSGALGTLQDDQIAATLAVNVAAPLALTRDLLPALTASRGQVVNMGSVFGDIGFPYFAAYSASKFALRGLSDALRRELAPRGIAVTYLAPRGTRTDAAHGFDSLVGPMAMTLDHPDAVAAHAWRAIAARRREQLPATRERFFVTLQRLRPAIIDRALIRLARDPAVSSAARDSLS</sequence>
<dbReference type="InterPro" id="IPR036291">
    <property type="entry name" value="NAD(P)-bd_dom_sf"/>
</dbReference>
<gene>
    <name evidence="5" type="ORF">GL279_15755</name>
</gene>
<dbReference type="PROSITE" id="PS00061">
    <property type="entry name" value="ADH_SHORT"/>
    <property type="match status" value="1"/>
</dbReference>
<dbReference type="EMBL" id="WMIF01000027">
    <property type="protein sequence ID" value="MTH36057.1"/>
    <property type="molecule type" value="Genomic_DNA"/>
</dbReference>
<keyword evidence="6" id="KW-1185">Reference proteome</keyword>
<dbReference type="GO" id="GO:0016491">
    <property type="term" value="F:oxidoreductase activity"/>
    <property type="evidence" value="ECO:0007669"/>
    <property type="project" value="UniProtKB-KW"/>
</dbReference>
<dbReference type="Gene3D" id="3.40.50.720">
    <property type="entry name" value="NAD(P)-binding Rossmann-like Domain"/>
    <property type="match status" value="1"/>
</dbReference>
<evidence type="ECO:0000256" key="2">
    <source>
        <dbReference type="ARBA" id="ARBA00023002"/>
    </source>
</evidence>
<name>A0A844HAS5_9RHOB</name>
<proteinExistence type="inferred from homology"/>
<evidence type="ECO:0000313" key="6">
    <source>
        <dbReference type="Proteomes" id="UP000442533"/>
    </source>
</evidence>
<dbReference type="PRINTS" id="PR00080">
    <property type="entry name" value="SDRFAMILY"/>
</dbReference>
<comment type="similarity">
    <text evidence="1 3">Belongs to the short-chain dehydrogenases/reductases (SDR) family.</text>
</comment>
<reference evidence="5 6" key="1">
    <citation type="submission" date="2019-11" db="EMBL/GenBank/DDBJ databases">
        <authorList>
            <person name="Dong K."/>
        </authorList>
    </citation>
    <scope>NUCLEOTIDE SEQUENCE [LARGE SCALE GENOMIC DNA]</scope>
    <source>
        <strain evidence="5 6">JCM 17370</strain>
    </source>
</reference>
<dbReference type="RefSeq" id="WP_155065567.1">
    <property type="nucleotide sequence ID" value="NZ_WMIF01000027.1"/>
</dbReference>
<dbReference type="PANTHER" id="PTHR44196">
    <property type="entry name" value="DEHYDROGENASE/REDUCTASE SDR FAMILY MEMBER 7B"/>
    <property type="match status" value="1"/>
</dbReference>
<dbReference type="PRINTS" id="PR00081">
    <property type="entry name" value="GDHRDH"/>
</dbReference>
<accession>A0A844HAS5</accession>
<dbReference type="Proteomes" id="UP000442533">
    <property type="component" value="Unassembled WGS sequence"/>
</dbReference>
<dbReference type="OrthoDB" id="9793825at2"/>
<dbReference type="InterPro" id="IPR057326">
    <property type="entry name" value="KR_dom"/>
</dbReference>
<keyword evidence="2" id="KW-0560">Oxidoreductase</keyword>